<name>I9R8R4_9BACE</name>
<keyword evidence="2" id="KW-1185">Reference proteome</keyword>
<comment type="caution">
    <text evidence="1">The sequence shown here is derived from an EMBL/GenBank/DDBJ whole genome shotgun (WGS) entry which is preliminary data.</text>
</comment>
<gene>
    <name evidence="1" type="ORF">HMPREF1062_00563</name>
</gene>
<dbReference type="EMBL" id="AGXG01000009">
    <property type="protein sequence ID" value="EIY38433.1"/>
    <property type="molecule type" value="Genomic_DNA"/>
</dbReference>
<evidence type="ECO:0000313" key="2">
    <source>
        <dbReference type="Proteomes" id="UP000003741"/>
    </source>
</evidence>
<protein>
    <submittedName>
        <fullName evidence="1">Uncharacterized protein</fullName>
    </submittedName>
</protein>
<dbReference type="AlphaFoldDB" id="I9R8R4"/>
<accession>I9R8R4</accession>
<dbReference type="PATRIC" id="fig|997874.3.peg.571"/>
<dbReference type="Proteomes" id="UP000003741">
    <property type="component" value="Unassembled WGS sequence"/>
</dbReference>
<organism evidence="1 2">
    <name type="scientific">Bacteroides cellulosilyticus CL02T12C19</name>
    <dbReference type="NCBI Taxonomy" id="997874"/>
    <lineage>
        <taxon>Bacteria</taxon>
        <taxon>Pseudomonadati</taxon>
        <taxon>Bacteroidota</taxon>
        <taxon>Bacteroidia</taxon>
        <taxon>Bacteroidales</taxon>
        <taxon>Bacteroidaceae</taxon>
        <taxon>Bacteroides</taxon>
    </lineage>
</organism>
<proteinExistence type="predicted"/>
<evidence type="ECO:0000313" key="1">
    <source>
        <dbReference type="EMBL" id="EIY38433.1"/>
    </source>
</evidence>
<sequence>MIKFLDLQKITQKYAEEIHKAVDWVVDSSWYI</sequence>
<reference evidence="1 2" key="1">
    <citation type="submission" date="2012-02" db="EMBL/GenBank/DDBJ databases">
        <title>The Genome Sequence of Bacteroides cellulosilyticus CL02T12C19.</title>
        <authorList>
            <consortium name="The Broad Institute Genome Sequencing Platform"/>
            <person name="Earl A."/>
            <person name="Ward D."/>
            <person name="Feldgarden M."/>
            <person name="Gevers D."/>
            <person name="Zitomersky N.L."/>
            <person name="Coyne M.J."/>
            <person name="Comstock L.E."/>
            <person name="Young S.K."/>
            <person name="Zeng Q."/>
            <person name="Gargeya S."/>
            <person name="Fitzgerald M."/>
            <person name="Haas B."/>
            <person name="Abouelleil A."/>
            <person name="Alvarado L."/>
            <person name="Arachchi H.M."/>
            <person name="Berlin A."/>
            <person name="Chapman S.B."/>
            <person name="Gearin G."/>
            <person name="Goldberg J."/>
            <person name="Griggs A."/>
            <person name="Gujja S."/>
            <person name="Hansen M."/>
            <person name="Heiman D."/>
            <person name="Howarth C."/>
            <person name="Larimer J."/>
            <person name="Lui A."/>
            <person name="MacDonald P.J.P."/>
            <person name="McCowen C."/>
            <person name="Montmayeur A."/>
            <person name="Murphy C."/>
            <person name="Neiman D."/>
            <person name="Pearson M."/>
            <person name="Priest M."/>
            <person name="Roberts A."/>
            <person name="Saif S."/>
            <person name="Shea T."/>
            <person name="Sisk P."/>
            <person name="Stolte C."/>
            <person name="Sykes S."/>
            <person name="Wortman J."/>
            <person name="Nusbaum C."/>
            <person name="Birren B."/>
        </authorList>
    </citation>
    <scope>NUCLEOTIDE SEQUENCE [LARGE SCALE GENOMIC DNA]</scope>
    <source>
        <strain evidence="1 2">CL02T12C19</strain>
    </source>
</reference>
<dbReference type="HOGENOM" id="CLU_3387976_0_0_10"/>